<feature type="compositionally biased region" description="Basic and acidic residues" evidence="7">
    <location>
        <begin position="439"/>
        <end position="455"/>
    </location>
</feature>
<dbReference type="InterPro" id="IPR036638">
    <property type="entry name" value="HLH_DNA-bd_sf"/>
</dbReference>
<proteinExistence type="predicted"/>
<dbReference type="PROSITE" id="PS50888">
    <property type="entry name" value="BHLH"/>
    <property type="match status" value="1"/>
</dbReference>
<evidence type="ECO:0000256" key="5">
    <source>
        <dbReference type="ARBA" id="ARBA00023163"/>
    </source>
</evidence>
<dbReference type="AlphaFoldDB" id="A0A8T0EFB3"/>
<evidence type="ECO:0000256" key="6">
    <source>
        <dbReference type="ARBA" id="ARBA00023242"/>
    </source>
</evidence>
<keyword evidence="6" id="KW-0539">Nucleus</keyword>
<dbReference type="Pfam" id="PF14598">
    <property type="entry name" value="PAS_11"/>
    <property type="match status" value="1"/>
</dbReference>
<evidence type="ECO:0000313" key="11">
    <source>
        <dbReference type="Proteomes" id="UP000807504"/>
    </source>
</evidence>
<keyword evidence="4" id="KW-0238">DNA-binding</keyword>
<dbReference type="GO" id="GO:0005634">
    <property type="term" value="C:nucleus"/>
    <property type="evidence" value="ECO:0007669"/>
    <property type="project" value="UniProtKB-SubCell"/>
</dbReference>
<evidence type="ECO:0000313" key="10">
    <source>
        <dbReference type="EMBL" id="KAF8771313.1"/>
    </source>
</evidence>
<reference evidence="10" key="2">
    <citation type="submission" date="2020-06" db="EMBL/GenBank/DDBJ databases">
        <authorList>
            <person name="Sheffer M."/>
        </authorList>
    </citation>
    <scope>NUCLEOTIDE SEQUENCE</scope>
</reference>
<evidence type="ECO:0000256" key="2">
    <source>
        <dbReference type="ARBA" id="ARBA00022737"/>
    </source>
</evidence>
<organism evidence="10 11">
    <name type="scientific">Argiope bruennichi</name>
    <name type="common">Wasp spider</name>
    <name type="synonym">Aranea bruennichi</name>
    <dbReference type="NCBI Taxonomy" id="94029"/>
    <lineage>
        <taxon>Eukaryota</taxon>
        <taxon>Metazoa</taxon>
        <taxon>Ecdysozoa</taxon>
        <taxon>Arthropoda</taxon>
        <taxon>Chelicerata</taxon>
        <taxon>Arachnida</taxon>
        <taxon>Araneae</taxon>
        <taxon>Araneomorphae</taxon>
        <taxon>Entelegynae</taxon>
        <taxon>Araneoidea</taxon>
        <taxon>Araneidae</taxon>
        <taxon>Argiope</taxon>
    </lineage>
</organism>
<evidence type="ECO:0000259" key="8">
    <source>
        <dbReference type="PROSITE" id="PS50112"/>
    </source>
</evidence>
<evidence type="ECO:0000256" key="3">
    <source>
        <dbReference type="ARBA" id="ARBA00023015"/>
    </source>
</evidence>
<name>A0A8T0EFB3_ARGBR</name>
<dbReference type="Gene3D" id="3.30.450.20">
    <property type="entry name" value="PAS domain"/>
    <property type="match status" value="2"/>
</dbReference>
<dbReference type="NCBIfam" id="TIGR00229">
    <property type="entry name" value="sensory_box"/>
    <property type="match status" value="1"/>
</dbReference>
<comment type="caution">
    <text evidence="10">The sequence shown here is derived from an EMBL/GenBank/DDBJ whole genome shotgun (WGS) entry which is preliminary data.</text>
</comment>
<dbReference type="EMBL" id="JABXBU010002228">
    <property type="protein sequence ID" value="KAF8771313.1"/>
    <property type="molecule type" value="Genomic_DNA"/>
</dbReference>
<keyword evidence="2" id="KW-0677">Repeat</keyword>
<dbReference type="InterPro" id="IPR000014">
    <property type="entry name" value="PAS"/>
</dbReference>
<feature type="domain" description="PAS" evidence="8">
    <location>
        <begin position="108"/>
        <end position="182"/>
    </location>
</feature>
<dbReference type="InterPro" id="IPR011598">
    <property type="entry name" value="bHLH_dom"/>
</dbReference>
<dbReference type="InterPro" id="IPR001067">
    <property type="entry name" value="Nuc_translocat"/>
</dbReference>
<dbReference type="GO" id="GO:0046983">
    <property type="term" value="F:protein dimerization activity"/>
    <property type="evidence" value="ECO:0007669"/>
    <property type="project" value="InterPro"/>
</dbReference>
<feature type="region of interest" description="Disordered" evidence="7">
    <location>
        <begin position="413"/>
        <end position="493"/>
    </location>
</feature>
<feature type="compositionally biased region" description="Polar residues" evidence="7">
    <location>
        <begin position="456"/>
        <end position="469"/>
    </location>
</feature>
<feature type="compositionally biased region" description="Low complexity" evidence="7">
    <location>
        <begin position="419"/>
        <end position="438"/>
    </location>
</feature>
<evidence type="ECO:0000256" key="4">
    <source>
        <dbReference type="ARBA" id="ARBA00023125"/>
    </source>
</evidence>
<feature type="region of interest" description="Disordered" evidence="7">
    <location>
        <begin position="611"/>
        <end position="641"/>
    </location>
</feature>
<evidence type="ECO:0000256" key="7">
    <source>
        <dbReference type="SAM" id="MobiDB-lite"/>
    </source>
</evidence>
<reference evidence="10" key="1">
    <citation type="journal article" date="2020" name="bioRxiv">
        <title>Chromosome-level reference genome of the European wasp spider Argiope bruennichi: a resource for studies on range expansion and evolutionary adaptation.</title>
        <authorList>
            <person name="Sheffer M.M."/>
            <person name="Hoppe A."/>
            <person name="Krehenwinkel H."/>
            <person name="Uhl G."/>
            <person name="Kuss A.W."/>
            <person name="Jensen L."/>
            <person name="Jensen C."/>
            <person name="Gillespie R.G."/>
            <person name="Hoff K.J."/>
            <person name="Prost S."/>
        </authorList>
    </citation>
    <scope>NUCLEOTIDE SEQUENCE</scope>
</reference>
<dbReference type="SUPFAM" id="SSF55785">
    <property type="entry name" value="PYP-like sensor domain (PAS domain)"/>
    <property type="match status" value="2"/>
</dbReference>
<gene>
    <name evidence="10" type="ORF">HNY73_018751</name>
</gene>
<dbReference type="CDD" id="cd00130">
    <property type="entry name" value="PAS"/>
    <property type="match status" value="2"/>
</dbReference>
<dbReference type="Pfam" id="PF00010">
    <property type="entry name" value="HLH"/>
    <property type="match status" value="1"/>
</dbReference>
<feature type="compositionally biased region" description="Basic and acidic residues" evidence="7">
    <location>
        <begin position="615"/>
        <end position="624"/>
    </location>
</feature>
<dbReference type="GO" id="GO:0045944">
    <property type="term" value="P:positive regulation of transcription by RNA polymerase II"/>
    <property type="evidence" value="ECO:0007669"/>
    <property type="project" value="UniProtKB-ARBA"/>
</dbReference>
<dbReference type="CDD" id="cd11391">
    <property type="entry name" value="bHLH_PAS"/>
    <property type="match status" value="1"/>
</dbReference>
<keyword evidence="3" id="KW-0805">Transcription regulation</keyword>
<dbReference type="SMART" id="SM00353">
    <property type="entry name" value="HLH"/>
    <property type="match status" value="1"/>
</dbReference>
<evidence type="ECO:0000256" key="1">
    <source>
        <dbReference type="ARBA" id="ARBA00004123"/>
    </source>
</evidence>
<dbReference type="PANTHER" id="PTHR23042">
    <property type="entry name" value="CIRCADIAN PROTEIN CLOCK/ARNT/BMAL/PAS"/>
    <property type="match status" value="1"/>
</dbReference>
<keyword evidence="11" id="KW-1185">Reference proteome</keyword>
<dbReference type="GO" id="GO:0005667">
    <property type="term" value="C:transcription regulator complex"/>
    <property type="evidence" value="ECO:0007669"/>
    <property type="project" value="InterPro"/>
</dbReference>
<dbReference type="PRINTS" id="PR00785">
    <property type="entry name" value="NCTRNSLOCATR"/>
</dbReference>
<dbReference type="Pfam" id="PF00989">
    <property type="entry name" value="PAS"/>
    <property type="match status" value="1"/>
</dbReference>
<feature type="domain" description="BHLH" evidence="9">
    <location>
        <begin position="34"/>
        <end position="87"/>
    </location>
</feature>
<dbReference type="Proteomes" id="UP000807504">
    <property type="component" value="Unassembled WGS sequence"/>
</dbReference>
<feature type="domain" description="PAS" evidence="8">
    <location>
        <begin position="249"/>
        <end position="298"/>
    </location>
</feature>
<dbReference type="GO" id="GO:0003677">
    <property type="term" value="F:DNA binding"/>
    <property type="evidence" value="ECO:0007669"/>
    <property type="project" value="UniProtKB-KW"/>
</dbReference>
<sequence>MLIMAEQRHDVSTPCLATAVLSPTASSSKAGNNVARIQRNVAEKQRRDKLNGYINELANIVPMISKSARRLDKTSILRLSAAHLRICKSSLNANKMKKTFTWCPNFLSDDQIRDILESVDGFLIITATNGKILFTSRSVERYLGHQDIDMIGHSLYMFVHEKDVDDIKQKMKGMLAECLEKGSSRQSFECLMREKTQPRSEISTYQHVHFVGGMTAADDPNEKPKSVITHMFKAFVKIVDISPYNQLSLEDATADEYVTRHSLDGTIMYADHRLATITGHMPNEVIGLSAYEYIHKDDMAIALFAHHLMFSSDKGTGIIVYRLHTRDNRYIYLKSVGCLQYDSATSQVDHFVCINQQLGDSDGDLQLKYFFDRYIPQVKGSSTTMLLESVKALQLSSSKSSPVNHKANGAVASKNLEHSSSSPLSSDSTIISLSSDSLKSSEERNPEGLMEHCNDSDQIAIQETSSSEPGSPEFVHHNGSVSPSTSVHSSDQFENKEKGLATISTINDSECFIISVNGSSSELVNGFFASNINSPLNVNQNHSVNIPNKITSLSLQIPRNSYSLTEGPNNHVHNNLMVPDLFNSHETARSSEANDDTILREDTQYEYIGALSDVDQNKSEDKYSSSESSNKSPPEEYKNLAEPDEKMDQEMNLYDHQMNGTLLLNQNGISSEDLSSPMAEQSDNHDEDIDVFHEDTAKSSTKHSSFIRNTNGMDSRHSNLTVVNSCDSVLRNSKWSVDSFSVFQSTVEENSTLSMNYCDVMPSTEDEVNVDLKDNISLLDDLSSLLSATLPHSDSNSLISANGWNDIFNPTEYSSPFSSEAIFQKDEEQLLVNSSKVKSYDLW</sequence>
<dbReference type="InterPro" id="IPR035965">
    <property type="entry name" value="PAS-like_dom_sf"/>
</dbReference>
<comment type="subcellular location">
    <subcellularLocation>
        <location evidence="1">Nucleus</location>
    </subcellularLocation>
</comment>
<dbReference type="Gene3D" id="4.10.280.10">
    <property type="entry name" value="Helix-loop-helix DNA-binding domain"/>
    <property type="match status" value="1"/>
</dbReference>
<protein>
    <submittedName>
        <fullName evidence="10">Aryl hydrocarbon receptor nuclear like protein</fullName>
    </submittedName>
</protein>
<accession>A0A8T0EFB3</accession>
<dbReference type="InterPro" id="IPR050933">
    <property type="entry name" value="Circadian_TF"/>
</dbReference>
<dbReference type="SUPFAM" id="SSF47459">
    <property type="entry name" value="HLH, helix-loop-helix DNA-binding domain"/>
    <property type="match status" value="1"/>
</dbReference>
<evidence type="ECO:0000259" key="9">
    <source>
        <dbReference type="PROSITE" id="PS50888"/>
    </source>
</evidence>
<dbReference type="SMART" id="SM00091">
    <property type="entry name" value="PAS"/>
    <property type="match status" value="2"/>
</dbReference>
<keyword evidence="5" id="KW-0804">Transcription</keyword>
<dbReference type="InterPro" id="IPR013767">
    <property type="entry name" value="PAS_fold"/>
</dbReference>
<dbReference type="PROSITE" id="PS50112">
    <property type="entry name" value="PAS"/>
    <property type="match status" value="2"/>
</dbReference>
<dbReference type="GO" id="GO:0003700">
    <property type="term" value="F:DNA-binding transcription factor activity"/>
    <property type="evidence" value="ECO:0007669"/>
    <property type="project" value="InterPro"/>
</dbReference>
<feature type="compositionally biased region" description="Low complexity" evidence="7">
    <location>
        <begin position="480"/>
        <end position="490"/>
    </location>
</feature>
<keyword evidence="10" id="KW-0675">Receptor</keyword>
<dbReference type="GO" id="GO:0005737">
    <property type="term" value="C:cytoplasm"/>
    <property type="evidence" value="ECO:0007669"/>
    <property type="project" value="InterPro"/>
</dbReference>